<reference evidence="4" key="1">
    <citation type="submission" date="2013-09" db="EMBL/GenBank/DDBJ databases">
        <title>The Genome Sequence of Anopheles maculatus species B.</title>
        <authorList>
            <consortium name="The Broad Institute Genomics Platform"/>
            <person name="Neafsey D.E."/>
            <person name="Besansky N."/>
            <person name="Howell P."/>
            <person name="Walton C."/>
            <person name="Young S.K."/>
            <person name="Zeng Q."/>
            <person name="Gargeya S."/>
            <person name="Fitzgerald M."/>
            <person name="Haas B."/>
            <person name="Abouelleil A."/>
            <person name="Allen A.W."/>
            <person name="Alvarado L."/>
            <person name="Arachchi H.M."/>
            <person name="Berlin A.M."/>
            <person name="Chapman S.B."/>
            <person name="Gainer-Dewar J."/>
            <person name="Goldberg J."/>
            <person name="Griggs A."/>
            <person name="Gujja S."/>
            <person name="Hansen M."/>
            <person name="Howarth C."/>
            <person name="Imamovic A."/>
            <person name="Ireland A."/>
            <person name="Larimer J."/>
            <person name="McCowan C."/>
            <person name="Murphy C."/>
            <person name="Pearson M."/>
            <person name="Poon T.W."/>
            <person name="Priest M."/>
            <person name="Roberts A."/>
            <person name="Saif S."/>
            <person name="Shea T."/>
            <person name="Sisk P."/>
            <person name="Sykes S."/>
            <person name="Wortman J."/>
            <person name="Nusbaum C."/>
            <person name="Birren B."/>
        </authorList>
    </citation>
    <scope>NUCLEOTIDE SEQUENCE [LARGE SCALE GENOMIC DNA]</scope>
    <source>
        <strain evidence="4">maculatus3</strain>
    </source>
</reference>
<feature type="region of interest" description="Disordered" evidence="1">
    <location>
        <begin position="99"/>
        <end position="131"/>
    </location>
</feature>
<dbReference type="Proteomes" id="UP000075901">
    <property type="component" value="Unassembled WGS sequence"/>
</dbReference>
<dbReference type="AlphaFoldDB" id="A0A182SS35"/>
<evidence type="ECO:0000256" key="2">
    <source>
        <dbReference type="SAM" id="Phobius"/>
    </source>
</evidence>
<name>A0A182SS35_9DIPT</name>
<organism evidence="3 4">
    <name type="scientific">Anopheles maculatus</name>
    <dbReference type="NCBI Taxonomy" id="74869"/>
    <lineage>
        <taxon>Eukaryota</taxon>
        <taxon>Metazoa</taxon>
        <taxon>Ecdysozoa</taxon>
        <taxon>Arthropoda</taxon>
        <taxon>Hexapoda</taxon>
        <taxon>Insecta</taxon>
        <taxon>Pterygota</taxon>
        <taxon>Neoptera</taxon>
        <taxon>Endopterygota</taxon>
        <taxon>Diptera</taxon>
        <taxon>Nematocera</taxon>
        <taxon>Culicoidea</taxon>
        <taxon>Culicidae</taxon>
        <taxon>Anophelinae</taxon>
        <taxon>Anopheles</taxon>
        <taxon>Anopheles maculatus group</taxon>
    </lineage>
</organism>
<keyword evidence="2" id="KW-1133">Transmembrane helix</keyword>
<dbReference type="EnsemblMetazoa" id="AMAM012279-RA">
    <property type="protein sequence ID" value="AMAM012279-PA"/>
    <property type="gene ID" value="AMAM012279"/>
</dbReference>
<reference evidence="3" key="2">
    <citation type="submission" date="2020-05" db="UniProtKB">
        <authorList>
            <consortium name="EnsemblMetazoa"/>
        </authorList>
    </citation>
    <scope>IDENTIFICATION</scope>
    <source>
        <strain evidence="3">maculatus3</strain>
    </source>
</reference>
<sequence length="206" mass="22458">MISLGWNFTRLSEVVMQRLSPTGTVLNSASLVNTNGCLNPLMRAISPVAPVFEAPLGYRLGFRAAMFQGMRSGDEMILRVRIVGCVDRRECLVENCQTTARAKRETESSASEELETNGTTSSTITTTTPSPPLAETASIAFRIMLPPEVASSTDPQDYPPGPSQTLLWITLGTTSTIVLVVVGVLALALLKLRHKRRPNYDQYQAD</sequence>
<dbReference type="VEuPathDB" id="VectorBase:AMAM012279"/>
<keyword evidence="2" id="KW-0812">Transmembrane</keyword>
<keyword evidence="2" id="KW-0472">Membrane</keyword>
<evidence type="ECO:0008006" key="5">
    <source>
        <dbReference type="Google" id="ProtNLM"/>
    </source>
</evidence>
<dbReference type="PANTHER" id="PTHR39959:SF2">
    <property type="entry name" value="RE44287P"/>
    <property type="match status" value="1"/>
</dbReference>
<accession>A0A182SS35</accession>
<feature type="transmembrane region" description="Helical" evidence="2">
    <location>
        <begin position="166"/>
        <end position="190"/>
    </location>
</feature>
<proteinExistence type="predicted"/>
<evidence type="ECO:0000313" key="4">
    <source>
        <dbReference type="Proteomes" id="UP000075901"/>
    </source>
</evidence>
<dbReference type="PANTHER" id="PTHR39959">
    <property type="entry name" value="RE44287P-RELATED"/>
    <property type="match status" value="1"/>
</dbReference>
<keyword evidence="4" id="KW-1185">Reference proteome</keyword>
<evidence type="ECO:0000313" key="3">
    <source>
        <dbReference type="EnsemblMetazoa" id="AMAM012279-PA"/>
    </source>
</evidence>
<feature type="compositionally biased region" description="Low complexity" evidence="1">
    <location>
        <begin position="119"/>
        <end position="128"/>
    </location>
</feature>
<evidence type="ECO:0000256" key="1">
    <source>
        <dbReference type="SAM" id="MobiDB-lite"/>
    </source>
</evidence>
<protein>
    <recommendedName>
        <fullName evidence="5">ZP domain-containing protein</fullName>
    </recommendedName>
</protein>